<feature type="chain" id="PRO_5009517369" evidence="1">
    <location>
        <begin position="21"/>
        <end position="132"/>
    </location>
</feature>
<comment type="caution">
    <text evidence="2">The sequence shown here is derived from an EMBL/GenBank/DDBJ whole genome shotgun (WGS) entry which is preliminary data.</text>
</comment>
<dbReference type="AlphaFoldDB" id="A0A1F5B035"/>
<proteinExistence type="predicted"/>
<sequence length="132" mass="14286">MAKKKAGSSMSVAAVGAGLAAVAAAAAGTYFLYGSKKASKHRKEVKAWSLKARGEILEQLERLSHVDEKAYHKVIKEVAGKYKALQGISAKDIGEFAGELKDHWKDIAKDIAKSTPVVKKIRPLKKAAKKRK</sequence>
<dbReference type="EMBL" id="MEYI01000020">
    <property type="protein sequence ID" value="OGD23979.1"/>
    <property type="molecule type" value="Genomic_DNA"/>
</dbReference>
<evidence type="ECO:0000256" key="1">
    <source>
        <dbReference type="SAM" id="SignalP"/>
    </source>
</evidence>
<evidence type="ECO:0000313" key="3">
    <source>
        <dbReference type="Proteomes" id="UP000176639"/>
    </source>
</evidence>
<feature type="signal peptide" evidence="1">
    <location>
        <begin position="1"/>
        <end position="20"/>
    </location>
</feature>
<accession>A0A1F5B035</accession>
<reference evidence="2 3" key="1">
    <citation type="journal article" date="2016" name="Nat. Commun.">
        <title>Thousands of microbial genomes shed light on interconnected biogeochemical processes in an aquifer system.</title>
        <authorList>
            <person name="Anantharaman K."/>
            <person name="Brown C.T."/>
            <person name="Hug L.A."/>
            <person name="Sharon I."/>
            <person name="Castelle C.J."/>
            <person name="Probst A.J."/>
            <person name="Thomas B.C."/>
            <person name="Singh A."/>
            <person name="Wilkins M.J."/>
            <person name="Karaoz U."/>
            <person name="Brodie E.L."/>
            <person name="Williams K.H."/>
            <person name="Hubbard S.S."/>
            <person name="Banfield J.F."/>
        </authorList>
    </citation>
    <scope>NUCLEOTIDE SEQUENCE [LARGE SCALE GENOMIC DNA]</scope>
</reference>
<gene>
    <name evidence="2" type="ORF">A2Z10_03650</name>
</gene>
<protein>
    <submittedName>
        <fullName evidence="2">Uncharacterized protein</fullName>
    </submittedName>
</protein>
<organism evidence="2 3">
    <name type="scientific">Candidatus Azambacteria bacterium RBG_16_47_10</name>
    <dbReference type="NCBI Taxonomy" id="1797292"/>
    <lineage>
        <taxon>Bacteria</taxon>
        <taxon>Candidatus Azamiibacteriota</taxon>
    </lineage>
</organism>
<keyword evidence="1" id="KW-0732">Signal</keyword>
<dbReference type="Proteomes" id="UP000176639">
    <property type="component" value="Unassembled WGS sequence"/>
</dbReference>
<name>A0A1F5B035_9BACT</name>
<evidence type="ECO:0000313" key="2">
    <source>
        <dbReference type="EMBL" id="OGD23979.1"/>
    </source>
</evidence>